<comment type="similarity">
    <text evidence="2 7">Belongs to the peptidase M14 family.</text>
</comment>
<dbReference type="Gene3D" id="3.40.630.10">
    <property type="entry name" value="Zn peptidases"/>
    <property type="match status" value="1"/>
</dbReference>
<evidence type="ECO:0000256" key="1">
    <source>
        <dbReference type="ARBA" id="ARBA00001947"/>
    </source>
</evidence>
<dbReference type="GO" id="GO:0004181">
    <property type="term" value="F:metallocarboxypeptidase activity"/>
    <property type="evidence" value="ECO:0007669"/>
    <property type="project" value="InterPro"/>
</dbReference>
<feature type="domain" description="Peptidase M14" evidence="9">
    <location>
        <begin position="113"/>
        <end position="389"/>
    </location>
</feature>
<keyword evidence="6" id="KW-0325">Glycoprotein</keyword>
<accession>A0A532UY80</accession>
<dbReference type="GO" id="GO:0005615">
    <property type="term" value="C:extracellular space"/>
    <property type="evidence" value="ECO:0007669"/>
    <property type="project" value="TreeGrafter"/>
</dbReference>
<name>A0A532UY80_UNCL8</name>
<dbReference type="InterPro" id="IPR008969">
    <property type="entry name" value="CarboxyPept-like_regulatory"/>
</dbReference>
<evidence type="ECO:0000256" key="2">
    <source>
        <dbReference type="ARBA" id="ARBA00005988"/>
    </source>
</evidence>
<dbReference type="AlphaFoldDB" id="A0A532UY80"/>
<dbReference type="GO" id="GO:0016485">
    <property type="term" value="P:protein processing"/>
    <property type="evidence" value="ECO:0007669"/>
    <property type="project" value="TreeGrafter"/>
</dbReference>
<evidence type="ECO:0000313" key="11">
    <source>
        <dbReference type="Proteomes" id="UP000319619"/>
    </source>
</evidence>
<dbReference type="Pfam" id="PF18962">
    <property type="entry name" value="Por_Secre_tail"/>
    <property type="match status" value="1"/>
</dbReference>
<feature type="active site" description="Proton donor/acceptor" evidence="7">
    <location>
        <position position="359"/>
    </location>
</feature>
<dbReference type="GO" id="GO:0008270">
    <property type="term" value="F:zinc ion binding"/>
    <property type="evidence" value="ECO:0007669"/>
    <property type="project" value="InterPro"/>
</dbReference>
<dbReference type="SMART" id="SM00631">
    <property type="entry name" value="Zn_pept"/>
    <property type="match status" value="1"/>
</dbReference>
<evidence type="ECO:0000256" key="8">
    <source>
        <dbReference type="SAM" id="SignalP"/>
    </source>
</evidence>
<evidence type="ECO:0000256" key="6">
    <source>
        <dbReference type="ARBA" id="ARBA00023180"/>
    </source>
</evidence>
<evidence type="ECO:0000259" key="9">
    <source>
        <dbReference type="PROSITE" id="PS52035"/>
    </source>
</evidence>
<feature type="chain" id="PRO_5022175822" description="Peptidase M14 domain-containing protein" evidence="8">
    <location>
        <begin position="23"/>
        <end position="932"/>
    </location>
</feature>
<evidence type="ECO:0000256" key="5">
    <source>
        <dbReference type="ARBA" id="ARBA00022833"/>
    </source>
</evidence>
<evidence type="ECO:0000313" key="10">
    <source>
        <dbReference type="EMBL" id="TKJ39862.1"/>
    </source>
</evidence>
<dbReference type="GO" id="GO:0006518">
    <property type="term" value="P:peptide metabolic process"/>
    <property type="evidence" value="ECO:0007669"/>
    <property type="project" value="TreeGrafter"/>
</dbReference>
<dbReference type="InterPro" id="IPR057247">
    <property type="entry name" value="CARBOXYPEPT_ZN_2"/>
</dbReference>
<dbReference type="PANTHER" id="PTHR11532:SF57">
    <property type="entry name" value="CARBOXYPEPTIDASE D, B"/>
    <property type="match status" value="1"/>
</dbReference>
<dbReference type="Pfam" id="PF00246">
    <property type="entry name" value="Peptidase_M14"/>
    <property type="match status" value="1"/>
</dbReference>
<keyword evidence="8" id="KW-0732">Signal</keyword>
<dbReference type="InterPro" id="IPR050753">
    <property type="entry name" value="Peptidase_M14_domain"/>
</dbReference>
<dbReference type="EMBL" id="NJBN01000007">
    <property type="protein sequence ID" value="TKJ39862.1"/>
    <property type="molecule type" value="Genomic_DNA"/>
</dbReference>
<protein>
    <recommendedName>
        <fullName evidence="9">Peptidase M14 domain-containing protein</fullName>
    </recommendedName>
</protein>
<proteinExistence type="inferred from homology"/>
<comment type="cofactor">
    <cofactor evidence="1">
        <name>Zn(2+)</name>
        <dbReference type="ChEBI" id="CHEBI:29105"/>
    </cofactor>
</comment>
<dbReference type="CDD" id="cd18173">
    <property type="entry name" value="M14_CP_bacteria"/>
    <property type="match status" value="1"/>
</dbReference>
<evidence type="ECO:0000256" key="4">
    <source>
        <dbReference type="ARBA" id="ARBA00022801"/>
    </source>
</evidence>
<keyword evidence="5" id="KW-0862">Zinc</keyword>
<dbReference type="PANTHER" id="PTHR11532">
    <property type="entry name" value="PROTEASE M14 CARBOXYPEPTIDASE"/>
    <property type="match status" value="1"/>
</dbReference>
<sequence length="932" mass="102947">MRKIVVISIIAIMTASVQISVASVDQQGEPFTRTLHKIYLQDDATLRELAQYNLDIVRSSVDGSLSVEAFLNEDEAELLRALGYRAVPTPNLAREMFLKLKSETEGTDDPLREYHTYDEMLIELQAIAAANPSICELHNVGPTVQRRALWFMNISDNVGVEEDELEFKYISTMHGDEPVGTEMCMYFINLLVDEYGIDPELTELVNETEIWIMPLMNPDGNSMGSRYNANGVDLNRNFPDRVDDPVNTTAGREIETADVMNWNFGHQPVFSANFHTGALVANYPWDHGFDPQANAVYCDNHDVVLAASETYSWNNSPMWNNNFGSFTNGTVNGADWYQISGGMQDWNYHWMGDMDITMELSNTAWPSPSAIPGLWDDNRESMIAYMQFAHRGIRGVVTDAVTSLPLLADVKVVGRDDFVTFTDPDVGDYHSTLMPGTYDLDITRFGYWPAHLTDVVVLQGTVTREDVALQPADQMTFTGTLHHPVGGGLSARLTLVDTPYNPTETNVNGEFTFADVYEGEYTLRIMSLSDGSIIEFPIILSAWMTPLELWGPISIFYDGFEAGLGSWNAEGSWGTSGNSYSGSLSAADSPSGEYGNNLNISLTNNGSFDLTEYDYAALSYYITYNCETNYDSLFAEISTDGSNWQKVNYHNSKQDWWTLEIFDLDEQLSATNLQVRYRLQTDGSVTRDGGFIDEVRLSVASITPITQEVTIALAPYGTPIQIPAAGGSFDYNIEASNSGSTSVNADVWCDVTLPSSSQYGPTLGPVNVTLGAGVTIDRDRTQTVPGAAPAGDYTYHAYIGDYPNVIYSQDSFHFEKIGVDDSGLGDWLNTGEEFSGSTELLSALPQECILAQNYPNPFNPVTMIHFALPEAGVVNLKVYNTAGQLITTLVNGYRETGWHAVSWNASDLATGLYVYRLEAGGSTFTQKAVLIK</sequence>
<dbReference type="InterPro" id="IPR026444">
    <property type="entry name" value="Secre_tail"/>
</dbReference>
<dbReference type="Gene3D" id="2.60.40.1120">
    <property type="entry name" value="Carboxypeptidase-like, regulatory domain"/>
    <property type="match status" value="1"/>
</dbReference>
<dbReference type="Gene3D" id="2.60.40.4070">
    <property type="match status" value="1"/>
</dbReference>
<dbReference type="Proteomes" id="UP000319619">
    <property type="component" value="Unassembled WGS sequence"/>
</dbReference>
<comment type="caution">
    <text evidence="10">The sequence shown here is derived from an EMBL/GenBank/DDBJ whole genome shotgun (WGS) entry which is preliminary data.</text>
</comment>
<dbReference type="SUPFAM" id="SSF53187">
    <property type="entry name" value="Zn-dependent exopeptidases"/>
    <property type="match status" value="1"/>
</dbReference>
<evidence type="ECO:0000256" key="3">
    <source>
        <dbReference type="ARBA" id="ARBA00022723"/>
    </source>
</evidence>
<gene>
    <name evidence="10" type="ORF">CEE37_11330</name>
</gene>
<keyword evidence="3" id="KW-0479">Metal-binding</keyword>
<dbReference type="NCBIfam" id="TIGR04183">
    <property type="entry name" value="Por_Secre_tail"/>
    <property type="match status" value="1"/>
</dbReference>
<reference evidence="10 11" key="1">
    <citation type="submission" date="2017-06" db="EMBL/GenBank/DDBJ databases">
        <title>Novel microbial phyla capable of carbon fixation and sulfur reduction in deep-sea sediments.</title>
        <authorList>
            <person name="Huang J."/>
            <person name="Baker B."/>
            <person name="Wang Y."/>
        </authorList>
    </citation>
    <scope>NUCLEOTIDE SEQUENCE [LARGE SCALE GENOMIC DNA]</scope>
    <source>
        <strain evidence="10">B3_LCP</strain>
    </source>
</reference>
<dbReference type="SUPFAM" id="SSF49464">
    <property type="entry name" value="Carboxypeptidase regulatory domain-like"/>
    <property type="match status" value="1"/>
</dbReference>
<keyword evidence="4" id="KW-0378">Hydrolase</keyword>
<dbReference type="PROSITE" id="PS52035">
    <property type="entry name" value="PEPTIDASE_M14"/>
    <property type="match status" value="1"/>
</dbReference>
<dbReference type="PRINTS" id="PR00765">
    <property type="entry name" value="CRBOXYPTASEA"/>
</dbReference>
<dbReference type="InterPro" id="IPR000834">
    <property type="entry name" value="Peptidase_M14"/>
</dbReference>
<dbReference type="PROSITE" id="PS00133">
    <property type="entry name" value="CARBOXYPEPT_ZN_2"/>
    <property type="match status" value="1"/>
</dbReference>
<evidence type="ECO:0000256" key="7">
    <source>
        <dbReference type="PROSITE-ProRule" id="PRU01379"/>
    </source>
</evidence>
<feature type="signal peptide" evidence="8">
    <location>
        <begin position="1"/>
        <end position="22"/>
    </location>
</feature>
<organism evidence="10 11">
    <name type="scientific">candidate division LCP-89 bacterium B3_LCP</name>
    <dbReference type="NCBI Taxonomy" id="2012998"/>
    <lineage>
        <taxon>Bacteria</taxon>
        <taxon>Pseudomonadati</taxon>
        <taxon>Bacteria division LCP-89</taxon>
    </lineage>
</organism>
<dbReference type="Gene3D" id="2.60.120.260">
    <property type="entry name" value="Galactose-binding domain-like"/>
    <property type="match status" value="1"/>
</dbReference>